<evidence type="ECO:0000259" key="2">
    <source>
        <dbReference type="Pfam" id="PF02036"/>
    </source>
</evidence>
<evidence type="ECO:0000313" key="3">
    <source>
        <dbReference type="EMBL" id="GAB0058414.1"/>
    </source>
</evidence>
<dbReference type="PANTHER" id="PTHR38693:SF1">
    <property type="entry name" value="UBIQUINONE BIOSYNTHESIS ACCESSORY FACTOR UBIJ"/>
    <property type="match status" value="1"/>
</dbReference>
<evidence type="ECO:0000256" key="1">
    <source>
        <dbReference type="SAM" id="Coils"/>
    </source>
</evidence>
<reference evidence="3 4" key="1">
    <citation type="submission" date="2024-09" db="EMBL/GenBank/DDBJ databases">
        <title>Draft genome sequence of Candidatus Magnetaquicoccaceae bacterium FCR-1.</title>
        <authorList>
            <person name="Shimoshige H."/>
            <person name="Shimamura S."/>
            <person name="Taoka A."/>
            <person name="Kobayashi H."/>
            <person name="Maekawa T."/>
        </authorList>
    </citation>
    <scope>NUCLEOTIDE SEQUENCE [LARGE SCALE GENOMIC DNA]</scope>
    <source>
        <strain evidence="3 4">FCR-1</strain>
    </source>
</reference>
<dbReference type="PANTHER" id="PTHR38693">
    <property type="entry name" value="UBIQUINONE BIOSYNTHESIS PROTEIN UBIJ"/>
    <property type="match status" value="1"/>
</dbReference>
<feature type="domain" description="SCP2" evidence="2">
    <location>
        <begin position="26"/>
        <end position="126"/>
    </location>
</feature>
<dbReference type="Pfam" id="PF02036">
    <property type="entry name" value="SCP2"/>
    <property type="match status" value="1"/>
</dbReference>
<dbReference type="Proteomes" id="UP001628193">
    <property type="component" value="Unassembled WGS sequence"/>
</dbReference>
<keyword evidence="3" id="KW-0830">Ubiquinone</keyword>
<protein>
    <submittedName>
        <fullName evidence="3">Ubiquinone biosynthesis accessory factor UbiJ</fullName>
    </submittedName>
</protein>
<dbReference type="RefSeq" id="WP_420906136.1">
    <property type="nucleotide sequence ID" value="NZ_BAAFGK010000005.1"/>
</dbReference>
<keyword evidence="4" id="KW-1185">Reference proteome</keyword>
<accession>A0ABQ0CC17</accession>
<keyword evidence="1" id="KW-0175">Coiled coil</keyword>
<dbReference type="InterPro" id="IPR038989">
    <property type="entry name" value="UbiJ"/>
</dbReference>
<organism evidence="3 4">
    <name type="scientific">Candidatus Magnetaquiglobus chichijimensis</name>
    <dbReference type="NCBI Taxonomy" id="3141448"/>
    <lineage>
        <taxon>Bacteria</taxon>
        <taxon>Pseudomonadati</taxon>
        <taxon>Pseudomonadota</taxon>
        <taxon>Magnetococcia</taxon>
        <taxon>Magnetococcales</taxon>
        <taxon>Candidatus Magnetaquicoccaceae</taxon>
        <taxon>Candidatus Magnetaquiglobus</taxon>
    </lineage>
</organism>
<dbReference type="InterPro" id="IPR003033">
    <property type="entry name" value="SCP2_sterol-bd_dom"/>
</dbReference>
<dbReference type="SUPFAM" id="SSF55718">
    <property type="entry name" value="SCP-like"/>
    <property type="match status" value="1"/>
</dbReference>
<gene>
    <name evidence="3" type="primary">ubiJ</name>
    <name evidence="3" type="ORF">SIID45300_02763</name>
</gene>
<dbReference type="Gene3D" id="3.30.1050.10">
    <property type="entry name" value="SCP2 sterol-binding domain"/>
    <property type="match status" value="1"/>
</dbReference>
<comment type="caution">
    <text evidence="3">The sequence shown here is derived from an EMBL/GenBank/DDBJ whole genome shotgun (WGS) entry which is preliminary data.</text>
</comment>
<proteinExistence type="predicted"/>
<sequence>MLASLIAMPLQLLPKPVTAVTLSIVLNLFFKRYPELKERLTELSGKLFEFHVEDQSQSFFMEVTDAGDVLIHTYADSLPHVVMSGKTSAFLSLLFSTTDPDSLFFSRQLQLSGETDTGLRFKNILDNVEIDWEKELAVLFGSQGAKVLMDLARRTEKRIETGKTHAESNLEAWINRQNAPRAAHLQSLKNQSEAMTKELDRLEGRIARASKRFAILAAHPHPTE</sequence>
<dbReference type="EMBL" id="BAAFGK010000005">
    <property type="protein sequence ID" value="GAB0058414.1"/>
    <property type="molecule type" value="Genomic_DNA"/>
</dbReference>
<feature type="coiled-coil region" evidence="1">
    <location>
        <begin position="185"/>
        <end position="212"/>
    </location>
</feature>
<name>A0ABQ0CC17_9PROT</name>
<evidence type="ECO:0000313" key="4">
    <source>
        <dbReference type="Proteomes" id="UP001628193"/>
    </source>
</evidence>
<dbReference type="InterPro" id="IPR036527">
    <property type="entry name" value="SCP2_sterol-bd_dom_sf"/>
</dbReference>